<feature type="non-terminal residue" evidence="1">
    <location>
        <position position="134"/>
    </location>
</feature>
<proteinExistence type="predicted"/>
<organism evidence="1 2">
    <name type="scientific">Datura stramonium</name>
    <name type="common">Jimsonweed</name>
    <name type="synonym">Common thornapple</name>
    <dbReference type="NCBI Taxonomy" id="4076"/>
    <lineage>
        <taxon>Eukaryota</taxon>
        <taxon>Viridiplantae</taxon>
        <taxon>Streptophyta</taxon>
        <taxon>Embryophyta</taxon>
        <taxon>Tracheophyta</taxon>
        <taxon>Spermatophyta</taxon>
        <taxon>Magnoliopsida</taxon>
        <taxon>eudicotyledons</taxon>
        <taxon>Gunneridae</taxon>
        <taxon>Pentapetalae</taxon>
        <taxon>asterids</taxon>
        <taxon>lamiids</taxon>
        <taxon>Solanales</taxon>
        <taxon>Solanaceae</taxon>
        <taxon>Solanoideae</taxon>
        <taxon>Datureae</taxon>
        <taxon>Datura</taxon>
    </lineage>
</organism>
<feature type="non-terminal residue" evidence="1">
    <location>
        <position position="1"/>
    </location>
</feature>
<name>A0ABS8WUT2_DATST</name>
<evidence type="ECO:0000313" key="1">
    <source>
        <dbReference type="EMBL" id="MCE3215379.1"/>
    </source>
</evidence>
<accession>A0ABS8WUT2</accession>
<comment type="caution">
    <text evidence="1">The sequence shown here is derived from an EMBL/GenBank/DDBJ whole genome shotgun (WGS) entry which is preliminary data.</text>
</comment>
<sequence>ESGERGISAGREERKEKREAALMVTDLRGAGGCDGLQLFVGVSEVLVWIFRWTVMCVGEGEEGGAAGRERGRRRLLVVVNTIIVGSEGGEVCSGVGEEGGGGAREIGEGFSGGEERRAACCFSGVGDGRRRGRE</sequence>
<keyword evidence="2" id="KW-1185">Reference proteome</keyword>
<dbReference type="Proteomes" id="UP000823775">
    <property type="component" value="Unassembled WGS sequence"/>
</dbReference>
<evidence type="ECO:0000313" key="2">
    <source>
        <dbReference type="Proteomes" id="UP000823775"/>
    </source>
</evidence>
<reference evidence="1 2" key="1">
    <citation type="journal article" date="2021" name="BMC Genomics">
        <title>Datura genome reveals duplications of psychoactive alkaloid biosynthetic genes and high mutation rate following tissue culture.</title>
        <authorList>
            <person name="Rajewski A."/>
            <person name="Carter-House D."/>
            <person name="Stajich J."/>
            <person name="Litt A."/>
        </authorList>
    </citation>
    <scope>NUCLEOTIDE SEQUENCE [LARGE SCALE GENOMIC DNA]</scope>
    <source>
        <strain evidence="1">AR-01</strain>
    </source>
</reference>
<dbReference type="EMBL" id="JACEIK010010980">
    <property type="protein sequence ID" value="MCE3215379.1"/>
    <property type="molecule type" value="Genomic_DNA"/>
</dbReference>
<gene>
    <name evidence="1" type="ORF">HAX54_002169</name>
</gene>
<protein>
    <submittedName>
        <fullName evidence="1">Uncharacterized protein</fullName>
    </submittedName>
</protein>